<evidence type="ECO:0000313" key="5">
    <source>
        <dbReference type="EMBL" id="CDY70183.1"/>
    </source>
</evidence>
<dbReference type="STRING" id="3708.A0A078J120"/>
<feature type="region of interest" description="Disordered" evidence="1">
    <location>
        <begin position="35"/>
        <end position="84"/>
    </location>
</feature>
<keyword evidence="2" id="KW-0732">Signal</keyword>
<evidence type="ECO:0000313" key="6">
    <source>
        <dbReference type="Proteomes" id="UP000028999"/>
    </source>
</evidence>
<dbReference type="Proteomes" id="UP000028999">
    <property type="component" value="Unassembled WGS sequence"/>
</dbReference>
<dbReference type="EMBL" id="HG994362">
    <property type="protein sequence ID" value="CAF2255075.1"/>
    <property type="molecule type" value="Genomic_DNA"/>
</dbReference>
<proteinExistence type="predicted"/>
<feature type="compositionally biased region" description="Polar residues" evidence="1">
    <location>
        <begin position="56"/>
        <end position="66"/>
    </location>
</feature>
<feature type="compositionally biased region" description="Basic and acidic residues" evidence="1">
    <location>
        <begin position="67"/>
        <end position="78"/>
    </location>
</feature>
<feature type="chain" id="PRO_5011027144" evidence="2">
    <location>
        <begin position="25"/>
        <end position="116"/>
    </location>
</feature>
<reference evidence="4" key="2">
    <citation type="submission" date="2014-06" db="EMBL/GenBank/DDBJ databases">
        <authorList>
            <person name="Genoscope - CEA"/>
        </authorList>
    </citation>
    <scope>NUCLEOTIDE SEQUENCE</scope>
</reference>
<dbReference type="Gramene" id="CDY55595">
    <property type="protein sequence ID" value="CDY55595"/>
    <property type="gene ID" value="GSBRNA2T00017057001"/>
</dbReference>
<dbReference type="PaxDb" id="3708-A0A078J120"/>
<organism evidence="4 6">
    <name type="scientific">Brassica napus</name>
    <name type="common">Rape</name>
    <dbReference type="NCBI Taxonomy" id="3708"/>
    <lineage>
        <taxon>Eukaryota</taxon>
        <taxon>Viridiplantae</taxon>
        <taxon>Streptophyta</taxon>
        <taxon>Embryophyta</taxon>
        <taxon>Tracheophyta</taxon>
        <taxon>Spermatophyta</taxon>
        <taxon>Magnoliopsida</taxon>
        <taxon>eudicotyledons</taxon>
        <taxon>Gunneridae</taxon>
        <taxon>Pentapetalae</taxon>
        <taxon>rosids</taxon>
        <taxon>malvids</taxon>
        <taxon>Brassicales</taxon>
        <taxon>Brassicaceae</taxon>
        <taxon>Brassiceae</taxon>
        <taxon>Brassica</taxon>
    </lineage>
</organism>
<reference evidence="3" key="3">
    <citation type="submission" date="2021-01" db="EMBL/GenBank/DDBJ databases">
        <authorList>
            <consortium name="Genoscope - CEA"/>
            <person name="William W."/>
        </authorList>
    </citation>
    <scope>NUCLEOTIDE SEQUENCE</scope>
</reference>
<name>A0A078J120_BRANA</name>
<dbReference type="AlphaFoldDB" id="A0A078J120"/>
<evidence type="ECO:0000313" key="3">
    <source>
        <dbReference type="EMBL" id="CAF2255075.1"/>
    </source>
</evidence>
<reference evidence="4 6" key="1">
    <citation type="journal article" date="2014" name="Science">
        <title>Plant genetics. Early allopolyploid evolution in the post-Neolithic Brassica napus oilseed genome.</title>
        <authorList>
            <person name="Chalhoub B."/>
            <person name="Denoeud F."/>
            <person name="Liu S."/>
            <person name="Parkin I.A."/>
            <person name="Tang H."/>
            <person name="Wang X."/>
            <person name="Chiquet J."/>
            <person name="Belcram H."/>
            <person name="Tong C."/>
            <person name="Samans B."/>
            <person name="Correa M."/>
            <person name="Da Silva C."/>
            <person name="Just J."/>
            <person name="Falentin C."/>
            <person name="Koh C.S."/>
            <person name="Le Clainche I."/>
            <person name="Bernard M."/>
            <person name="Bento P."/>
            <person name="Noel B."/>
            <person name="Labadie K."/>
            <person name="Alberti A."/>
            <person name="Charles M."/>
            <person name="Arnaud D."/>
            <person name="Guo H."/>
            <person name="Daviaud C."/>
            <person name="Alamery S."/>
            <person name="Jabbari K."/>
            <person name="Zhao M."/>
            <person name="Edger P.P."/>
            <person name="Chelaifa H."/>
            <person name="Tack D."/>
            <person name="Lassalle G."/>
            <person name="Mestiri I."/>
            <person name="Schnel N."/>
            <person name="Le Paslier M.C."/>
            <person name="Fan G."/>
            <person name="Renault V."/>
            <person name="Bayer P.E."/>
            <person name="Golicz A.A."/>
            <person name="Manoli S."/>
            <person name="Lee T.H."/>
            <person name="Thi V.H."/>
            <person name="Chalabi S."/>
            <person name="Hu Q."/>
            <person name="Fan C."/>
            <person name="Tollenaere R."/>
            <person name="Lu Y."/>
            <person name="Battail C."/>
            <person name="Shen J."/>
            <person name="Sidebottom C.H."/>
            <person name="Wang X."/>
            <person name="Canaguier A."/>
            <person name="Chauveau A."/>
            <person name="Berard A."/>
            <person name="Deniot G."/>
            <person name="Guan M."/>
            <person name="Liu Z."/>
            <person name="Sun F."/>
            <person name="Lim Y.P."/>
            <person name="Lyons E."/>
            <person name="Town C.D."/>
            <person name="Bancroft I."/>
            <person name="Wang X."/>
            <person name="Meng J."/>
            <person name="Ma J."/>
            <person name="Pires J.C."/>
            <person name="King G.J."/>
            <person name="Brunel D."/>
            <person name="Delourme R."/>
            <person name="Renard M."/>
            <person name="Aury J.M."/>
            <person name="Adams K.L."/>
            <person name="Batley J."/>
            <person name="Snowdon R.J."/>
            <person name="Tost J."/>
            <person name="Edwards D."/>
            <person name="Zhou Y."/>
            <person name="Hua W."/>
            <person name="Sharpe A.G."/>
            <person name="Paterson A.H."/>
            <person name="Guan C."/>
            <person name="Wincker P."/>
        </authorList>
    </citation>
    <scope>NUCLEOTIDE SEQUENCE [LARGE SCALE GENOMIC DNA]</scope>
    <source>
        <strain evidence="6">cv. Darmor-bzh</strain>
    </source>
</reference>
<gene>
    <name evidence="4" type="primary">BnaA01g36430D</name>
    <name evidence="5" type="synonym">BnaAnng32840D</name>
    <name evidence="3" type="ORF">DARMORV10_A08P27870.1</name>
    <name evidence="4" type="ORF">GSBRNA2T00017057001</name>
    <name evidence="5" type="ORF">GSBRNA2T00097053001</name>
</gene>
<accession>A0A078J120</accession>
<dbReference type="Proteomes" id="UP001295469">
    <property type="component" value="Chromosome A08"/>
</dbReference>
<evidence type="ECO:0000313" key="4">
    <source>
        <dbReference type="EMBL" id="CDY55595.1"/>
    </source>
</evidence>
<dbReference type="Gramene" id="CDY70183">
    <property type="protein sequence ID" value="CDY70183"/>
    <property type="gene ID" value="GSBRNA2T00097053001"/>
</dbReference>
<keyword evidence="6" id="KW-1185">Reference proteome</keyword>
<dbReference type="EMBL" id="LK033414">
    <property type="protein sequence ID" value="CDY55595.1"/>
    <property type="molecule type" value="Genomic_DNA"/>
</dbReference>
<feature type="signal peptide" evidence="2">
    <location>
        <begin position="1"/>
        <end position="24"/>
    </location>
</feature>
<dbReference type="OMA" id="TISMRRN"/>
<protein>
    <submittedName>
        <fullName evidence="3">(rape) hypothetical protein</fullName>
    </submittedName>
    <submittedName>
        <fullName evidence="4">BnaA01g36430D protein</fullName>
    </submittedName>
    <submittedName>
        <fullName evidence="5">BnaAnng32840D protein</fullName>
    </submittedName>
</protein>
<evidence type="ECO:0000256" key="2">
    <source>
        <dbReference type="SAM" id="SignalP"/>
    </source>
</evidence>
<evidence type="ECO:0000256" key="1">
    <source>
        <dbReference type="SAM" id="MobiDB-lite"/>
    </source>
</evidence>
<sequence>MTGSILSSIIFFLLFIGLSHFVDAHMEHRKLSGAKDTISMRRNLEGNGGSKIKASPSWSRRSGQKNTQHEPSKTRPDQATHQGRGNYISYAGTAICSSKLKYCIHMQYRYCLFGYN</sequence>
<dbReference type="EMBL" id="LK041385">
    <property type="protein sequence ID" value="CDY70183.1"/>
    <property type="molecule type" value="Genomic_DNA"/>
</dbReference>